<reference evidence="14 15" key="1">
    <citation type="submission" date="2018-04" db="EMBL/GenBank/DDBJ databases">
        <title>The genome of golden apple snail Pomacea canaliculata provides insight into stress tolerance and invasive adaptation.</title>
        <authorList>
            <person name="Liu C."/>
            <person name="Liu B."/>
            <person name="Ren Y."/>
            <person name="Zhang Y."/>
            <person name="Wang H."/>
            <person name="Li S."/>
            <person name="Jiang F."/>
            <person name="Yin L."/>
            <person name="Zhang G."/>
            <person name="Qian W."/>
            <person name="Fan W."/>
        </authorList>
    </citation>
    <scope>NUCLEOTIDE SEQUENCE [LARGE SCALE GENOMIC DNA]</scope>
    <source>
        <strain evidence="14">SZHN2017</strain>
        <tissue evidence="14">Muscle</tissue>
    </source>
</reference>
<dbReference type="InterPro" id="IPR012334">
    <property type="entry name" value="Pectin_lyas_fold"/>
</dbReference>
<evidence type="ECO:0000256" key="1">
    <source>
        <dbReference type="ARBA" id="ARBA00004167"/>
    </source>
</evidence>
<feature type="domain" description="SRCR" evidence="13">
    <location>
        <begin position="1021"/>
        <end position="1123"/>
    </location>
</feature>
<comment type="subcellular location">
    <subcellularLocation>
        <location evidence="1">Membrane</location>
        <topology evidence="1">Single-pass membrane protein</topology>
    </subcellularLocation>
</comment>
<feature type="chain" id="PRO_5015531208" description="SRCR domain-containing protein" evidence="12">
    <location>
        <begin position="23"/>
        <end position="3299"/>
    </location>
</feature>
<evidence type="ECO:0000259" key="13">
    <source>
        <dbReference type="PROSITE" id="PS50287"/>
    </source>
</evidence>
<dbReference type="Pfam" id="PF13229">
    <property type="entry name" value="Beta_helix"/>
    <property type="match status" value="1"/>
</dbReference>
<feature type="compositionally biased region" description="Polar residues" evidence="10">
    <location>
        <begin position="2840"/>
        <end position="2851"/>
    </location>
</feature>
<dbReference type="CDD" id="cd00037">
    <property type="entry name" value="CLECT"/>
    <property type="match status" value="1"/>
</dbReference>
<feature type="compositionally biased region" description="Polar residues" evidence="10">
    <location>
        <begin position="2877"/>
        <end position="2894"/>
    </location>
</feature>
<protein>
    <recommendedName>
        <fullName evidence="13">SRCR domain-containing protein</fullName>
    </recommendedName>
</protein>
<feature type="region of interest" description="Disordered" evidence="10">
    <location>
        <begin position="2840"/>
        <end position="2894"/>
    </location>
</feature>
<dbReference type="SUPFAM" id="SSF56487">
    <property type="entry name" value="SRCR-like"/>
    <property type="match status" value="3"/>
</dbReference>
<dbReference type="Gene3D" id="3.10.250.10">
    <property type="entry name" value="SRCR-like domain"/>
    <property type="match status" value="3"/>
</dbReference>
<dbReference type="InterPro" id="IPR036772">
    <property type="entry name" value="SRCR-like_dom_sf"/>
</dbReference>
<dbReference type="Gene3D" id="2.120.10.80">
    <property type="entry name" value="Kelch-type beta propeller"/>
    <property type="match status" value="2"/>
</dbReference>
<dbReference type="InterPro" id="IPR006626">
    <property type="entry name" value="PbH1"/>
</dbReference>
<sequence length="3299" mass="372825">MPAVPLTILAVLLAVRLPVDEAQVPAIVGIITPPPQVGNKPTVANGIVYYLNHVPDHCKDPYVTKYPSGGVVQGKRALMKNDSPHRIYGNIEIPASACLYIEPGTELRFGPGYGIIVNGTLIARGSDEQGGRIIMTKDQGEDTGKPSGDWKYDARLSSGNTTQDGRLDLFYQGKWRAICTNYQNFTIEDVNVTCRHLGFLKGNFTYHSFSRNLTNYILWEKPDCHGNENSLFDCPGASKIRIGTHIYGQQVVGFECEGLRPGLALDHWRGVEFLNSSFYMRSMDGNIYRQEVWSWLEYLDILYPGLDSFHGRTSEPGIYYPKAAISASPLVPLMNNVTIMYGAYDAFNLTEIVGPIHIANCTVHKNRGYGIFIQTAVGETLVNMTEVTDNWGDGIKFYISNLTIHDFQKNFTWNMGFCNTNNVVGQSYPIFQHQDIIGPNGEKTSATKCERTFYTNPGKVINLHFLIMERDPDASGTLIVKDGGVFGKVLGTFNVFNGSFPQSVYTQSTVMYVQFEYTIPKLPAGQKCKIFEPCIRFLLRVTSTSGEYGPEEEFRLIYSRVSNNAGYGVNLQDIRSKAFFNTSVVSSNQFGAGIRVYQGAGQVIINNTLIENNTDSGINITYSGGYQLFNNTRLIRNHGYGIITEYLKVNHTRTENMQKMEVVRGDFQFNELIGLRVGNYCSGGSVLVNESLFQFCQDECIEYLSCNMSTAFQTNFSIAFTDFMSNARHAVLMKPILNTVGIITNCSFINHTSGVIRIDNGFDLLISKWYRQFPVEYYIFENKFRQNKGFYVVNIRLTDSTPLHKLFFKFNHLYDNYIQESSTYIKPRNKASAVAVISSGNVYLNRNILNNPNSVREISTHLTDPSVVINAAENYWNIEVTKQSEYEKIHLSIFDQDDRYNLAQISYYPALLTDQVYQNSVSVAPRYVWRFQRTNIIGGLLESGGFIGTNSQTYYVDRDIFVFPGQVFTLQPNAVLKFAPAVGMVVHGCLKADGSNSAGKIQFSMWTDPDWLPLENRSATVRLMNGTDLYEGRLEVLIDEEWGTVCNEGWTEGNAAVVCQQLGLIYNPDHGTATLRMVAPVDTRVLMSWVFCDETDEDLTQCRAIKGTEVGCDHEKDVYLRCQEPTWAGVTLPATSKRGQSCETQLREVLFERAGLFDAATMSFTPALRIDYNFYKITAVTISNSLSDGVLINYIYPFDEVRLEYMQVHDNLGNGIVTRCPRLQLFHSNITHSGKAGFLYDPFFSEYDALSVRSMIHQTRRSILTETPLLSIGDGQMTFLVSSPGTGIENHDYYTEITTNSNSYRIVLQVLDFFPVTEIEAVMVYDSARNNIGPATKMWKIPEDLVDFPIRSNTRVLTIMLRVRGLRSGRLAFAVVSASDGTGLPVLMTYVYNTTFSYNFKGMQTKHYNSPSNRRLEIFHRFKLETIQFEQVGILNSLKEAIHMPSVTKFTDDYIPTYEDMTVPERVATIRYNISLAKFADNQYGILAEHNHVDFANNVWQWTIANTYMLRTQNGGVEIEVPRVNDESERLKHSVSIRDSVFRDNKNFVFAVAGYYADVTIHNNLFDNNMCKLGLITISGMEKNQTLINNKITNNIGRHMMDINILSHSEYSEPVRGIMSFNEIVNNRYEGLDPPGYGNSPKTFAVAFRGVQNMTASQNIFNNPKMGYELIAGITALSLGNPVNVTKNYWGRTDYAGILERIFDFDDWNNYAIADFFPYLTEPQFNSDLSGGEPVKPPLDTSRLGGRVLEDQVLAYKTTPYIVERDLTIMPQATFTISAGTELQFRPNVGILVLGRLVARGVEYNRIKMRPVQSGTTTSTSGRKKRASSATIRLRGDGTLFKNAGFLELYNTSTRSWNMMCDSQVSEKTAEVVCRQLGKETVNVRVRFTYLYDFYIYGKPQYFLKEFWFESYYCRGDEMSLSQCITRYNYNMHQCIQAANYTFITCGERNLKDQEYWGNIRFARETYEEQSLESDLGRQESIMEYVDIEGAGMLHGEKVGAIQTTYVSPTFRYLNITRCVENGFDIIAPRGTVNMTRLNVSENLGFAFNFLILNGESTDSESSFLLLGPSTIPYFVYGLVEICRMEKGIVLSTRMILYYKYGPDARDCVKSISSTSPRNRIGLRFLQLNMFYEDFSRNVVEIFDGHLVSQQNLVGSILANTTEDVMKLYQSTGDTLTVHIHASVGHGSYGFIAEVVHLPFSGLTYPDSNYFHSLSYLIALKNQDGALQYNNIGEVNPSLYIDKCWLEDNGVSILNLTSPPTIDISLQGTRLFRFDSNFVSHNKGGLYMSVNTKSIATALRGNITNNVFAFGTHGEALNITGHYYQNLYIFQNYIFNYTSGDYRDIVHIREVVVNFTFNYLDSNFGHYILTTYNSDNRQARQEYTRSGFLRNNSTALIQSTIKIGKGMPFFENNFLVNDENDFEMETYPKLDDTFAKIDARRNWWGSDQPSYITGKIWDESDMNSLVGIEYWQALMDNRSVLEGKCLPGWRLDSGRCYRFMGGALPYYQANSFCRSMGAFLAEGKGREGFYNYLLRLTRNANNPADRVWIMSEVGSSRCSAFENTYIVYEEDCWNQLYPFICELDPYIEPPLGLESSVRAMAIGIGAGIGGALVLIFCILGVLWCIKSKRREKERFERTASMRSSMRSIRGTKSNLTMLSEGVSVARLHDIDRHSQASSSDTKTSQRIDRMNGSMSSLQFSSQNLRGAVARGLADRRVTERDYDRERQRERDERGGNQLSDRNYLEDDNSKYNVGKSHEKEESESETDKRSLRDSDEDIFDSDDEEQEEKEMEESATKANGHLYENQQPISLAKIKNPGIKRAHSRDDIYKDDAAGIFSQKSKSLSSFIQSESPEEFPVKSIFLPRRQNLPTPPPTPQSHLSSPAPSLQPTSKTALPQPIMHPIVAQMRQSPAPSEVSHQSRGGWPLPRTRTQLSNSQASLQATPLNSSIIPDYENQPEPLSDKLATRFPDPMVSTFSAQSPSSYGLQEPLFMEVSPSNPPRYSLALPLDGLPSYDENDHNVSFLSERSLPRAYPPIQVSPKQDKQYMPRNQPYQRRNHGSHEQLVGSQERVCLKSSLALTADGRLGLGTCFRFAWALSFPPLLRVGGSSGTDMNKQGKTFFLLLVLDVQARRWMNPLCKGPVPVPRAAHSAVLVHNTVYIFGGRHLNQRMNDLHRLDLDTLTWSGQLTTGGSQPIGRSWHTMAFVCNNSLLLYGGFSQDERALDDVWLLSLVTLQWTLVSPTNGYPLLWHTASTTQSGSVLVFGGCSNNILNIEYELKFSDQVIKFQMEPKGLMSFIMP</sequence>
<name>A0A2T7NXN1_POMCA</name>
<evidence type="ECO:0000256" key="9">
    <source>
        <dbReference type="PROSITE-ProRule" id="PRU00196"/>
    </source>
</evidence>
<dbReference type="Gene3D" id="3.10.100.10">
    <property type="entry name" value="Mannose-Binding Protein A, subunit A"/>
    <property type="match status" value="1"/>
</dbReference>
<dbReference type="SUPFAM" id="SSF56436">
    <property type="entry name" value="C-type lectin-like"/>
    <property type="match status" value="1"/>
</dbReference>
<feature type="disulfide bond" evidence="9">
    <location>
        <begin position="224"/>
        <end position="234"/>
    </location>
</feature>
<dbReference type="SMART" id="SM00710">
    <property type="entry name" value="PbH1"/>
    <property type="match status" value="8"/>
</dbReference>
<dbReference type="FunFam" id="3.10.250.10:FF:000016">
    <property type="entry name" value="Scavenger receptor cysteine-rich protein type 12"/>
    <property type="match status" value="1"/>
</dbReference>
<evidence type="ECO:0000256" key="11">
    <source>
        <dbReference type="SAM" id="Phobius"/>
    </source>
</evidence>
<evidence type="ECO:0000313" key="14">
    <source>
        <dbReference type="EMBL" id="PVD25922.1"/>
    </source>
</evidence>
<dbReference type="InterPro" id="IPR035914">
    <property type="entry name" value="Sperma_CUB_dom_sf"/>
</dbReference>
<dbReference type="SUPFAM" id="SSF49854">
    <property type="entry name" value="Spermadhesin, CUB domain"/>
    <property type="match status" value="1"/>
</dbReference>
<comment type="caution">
    <text evidence="9">Lacks conserved residue(s) required for the propagation of feature annotation.</text>
</comment>
<keyword evidence="5 11" id="KW-1133">Transmembrane helix</keyword>
<dbReference type="PRINTS" id="PR00258">
    <property type="entry name" value="SPERACTRCPTR"/>
</dbReference>
<dbReference type="InterPro" id="IPR039448">
    <property type="entry name" value="Beta_helix"/>
</dbReference>
<feature type="domain" description="SRCR" evidence="13">
    <location>
        <begin position="154"/>
        <end position="257"/>
    </location>
</feature>
<keyword evidence="6 11" id="KW-0472">Membrane</keyword>
<evidence type="ECO:0000256" key="3">
    <source>
        <dbReference type="ARBA" id="ARBA00022729"/>
    </source>
</evidence>
<dbReference type="SUPFAM" id="SSF50965">
    <property type="entry name" value="Galactose oxidase, central domain"/>
    <property type="match status" value="1"/>
</dbReference>
<feature type="disulfide bond" evidence="9">
    <location>
        <begin position="1092"/>
        <end position="1102"/>
    </location>
</feature>
<dbReference type="InterPro" id="IPR016187">
    <property type="entry name" value="CTDL_fold"/>
</dbReference>
<evidence type="ECO:0000256" key="10">
    <source>
        <dbReference type="SAM" id="MobiDB-lite"/>
    </source>
</evidence>
<feature type="transmembrane region" description="Helical" evidence="11">
    <location>
        <begin position="2599"/>
        <end position="2625"/>
    </location>
</feature>
<evidence type="ECO:0000256" key="6">
    <source>
        <dbReference type="ARBA" id="ARBA00023136"/>
    </source>
</evidence>
<comment type="caution">
    <text evidence="14">The sequence shown here is derived from an EMBL/GenBank/DDBJ whole genome shotgun (WGS) entry which is preliminary data.</text>
</comment>
<dbReference type="OrthoDB" id="536948at2759"/>
<feature type="domain" description="SRCR" evidence="13">
    <location>
        <begin position="1832"/>
        <end position="1947"/>
    </location>
</feature>
<feature type="region of interest" description="Disordered" evidence="10">
    <location>
        <begin position="2669"/>
        <end position="2688"/>
    </location>
</feature>
<gene>
    <name evidence="14" type="ORF">C0Q70_13586</name>
</gene>
<feature type="compositionally biased region" description="Basic and acidic residues" evidence="10">
    <location>
        <begin position="2712"/>
        <end position="2734"/>
    </location>
</feature>
<dbReference type="PANTHER" id="PTHR47653">
    <property type="entry name" value="PROTEIN BARK BEETLE"/>
    <property type="match status" value="1"/>
</dbReference>
<dbReference type="EMBL" id="PZQS01000008">
    <property type="protein sequence ID" value="PVD25922.1"/>
    <property type="molecule type" value="Genomic_DNA"/>
</dbReference>
<feature type="disulfide bond" evidence="9">
    <location>
        <begin position="1914"/>
        <end position="1924"/>
    </location>
</feature>
<feature type="region of interest" description="Disordered" evidence="10">
    <location>
        <begin position="2708"/>
        <end position="2826"/>
    </location>
</feature>
<dbReference type="InterPro" id="IPR011050">
    <property type="entry name" value="Pectin_lyase_fold/virulence"/>
</dbReference>
<dbReference type="Proteomes" id="UP000245119">
    <property type="component" value="Linkage Group LG8"/>
</dbReference>
<dbReference type="InterPro" id="IPR001190">
    <property type="entry name" value="SRCR"/>
</dbReference>
<evidence type="ECO:0000313" key="15">
    <source>
        <dbReference type="Proteomes" id="UP000245119"/>
    </source>
</evidence>
<dbReference type="Pfam" id="PF24681">
    <property type="entry name" value="Kelch_KLHDC2_KLHL20_DRC7"/>
    <property type="match status" value="1"/>
</dbReference>
<dbReference type="InterPro" id="IPR016186">
    <property type="entry name" value="C-type_lectin-like/link_sf"/>
</dbReference>
<dbReference type="SUPFAM" id="SSF51126">
    <property type="entry name" value="Pectin lyase-like"/>
    <property type="match status" value="1"/>
</dbReference>
<feature type="compositionally biased region" description="Basic and acidic residues" evidence="10">
    <location>
        <begin position="2742"/>
        <end position="2773"/>
    </location>
</feature>
<keyword evidence="8" id="KW-0325">Glycoprotein</keyword>
<dbReference type="InterPro" id="IPR011043">
    <property type="entry name" value="Gal_Oxase/kelch_b-propeller"/>
</dbReference>
<feature type="compositionally biased region" description="Acidic residues" evidence="10">
    <location>
        <begin position="2774"/>
        <end position="2793"/>
    </location>
</feature>
<dbReference type="Pfam" id="PF00530">
    <property type="entry name" value="SRCR"/>
    <property type="match status" value="3"/>
</dbReference>
<keyword evidence="3 12" id="KW-0732">Signal</keyword>
<evidence type="ECO:0000256" key="12">
    <source>
        <dbReference type="SAM" id="SignalP"/>
    </source>
</evidence>
<dbReference type="GO" id="GO:0016020">
    <property type="term" value="C:membrane"/>
    <property type="evidence" value="ECO:0007669"/>
    <property type="project" value="UniProtKB-SubCell"/>
</dbReference>
<evidence type="ECO:0000256" key="7">
    <source>
        <dbReference type="ARBA" id="ARBA00023157"/>
    </source>
</evidence>
<dbReference type="PROSITE" id="PS50287">
    <property type="entry name" value="SRCR_2"/>
    <property type="match status" value="3"/>
</dbReference>
<evidence type="ECO:0000256" key="4">
    <source>
        <dbReference type="ARBA" id="ARBA00022737"/>
    </source>
</evidence>
<proteinExistence type="predicted"/>
<evidence type="ECO:0000256" key="2">
    <source>
        <dbReference type="ARBA" id="ARBA00022692"/>
    </source>
</evidence>
<dbReference type="Gene3D" id="2.160.20.10">
    <property type="entry name" value="Single-stranded right-handed beta-helix, Pectin lyase-like"/>
    <property type="match status" value="2"/>
</dbReference>
<dbReference type="PANTHER" id="PTHR47653:SF1">
    <property type="entry name" value="DELETED IN MALIGNANT BRAIN TUMORS 1 PROTEIN"/>
    <property type="match status" value="1"/>
</dbReference>
<organism evidence="14 15">
    <name type="scientific">Pomacea canaliculata</name>
    <name type="common">Golden apple snail</name>
    <dbReference type="NCBI Taxonomy" id="400727"/>
    <lineage>
        <taxon>Eukaryota</taxon>
        <taxon>Metazoa</taxon>
        <taxon>Spiralia</taxon>
        <taxon>Lophotrochozoa</taxon>
        <taxon>Mollusca</taxon>
        <taxon>Gastropoda</taxon>
        <taxon>Caenogastropoda</taxon>
        <taxon>Architaenioglossa</taxon>
        <taxon>Ampullarioidea</taxon>
        <taxon>Ampullariidae</taxon>
        <taxon>Pomacea</taxon>
    </lineage>
</organism>
<dbReference type="GO" id="GO:0045217">
    <property type="term" value="P:cell-cell junction maintenance"/>
    <property type="evidence" value="ECO:0007669"/>
    <property type="project" value="TreeGrafter"/>
</dbReference>
<keyword evidence="15" id="KW-1185">Reference proteome</keyword>
<dbReference type="PROSITE" id="PS00420">
    <property type="entry name" value="SRCR_1"/>
    <property type="match status" value="1"/>
</dbReference>
<feature type="signal peptide" evidence="12">
    <location>
        <begin position="1"/>
        <end position="22"/>
    </location>
</feature>
<evidence type="ECO:0000256" key="5">
    <source>
        <dbReference type="ARBA" id="ARBA00022989"/>
    </source>
</evidence>
<evidence type="ECO:0000256" key="8">
    <source>
        <dbReference type="ARBA" id="ARBA00023180"/>
    </source>
</evidence>
<keyword evidence="7 9" id="KW-1015">Disulfide bond</keyword>
<accession>A0A2T7NXN1</accession>
<keyword evidence="4" id="KW-0677">Repeat</keyword>
<keyword evidence="2 11" id="KW-0812">Transmembrane</keyword>
<dbReference type="InterPro" id="IPR015915">
    <property type="entry name" value="Kelch-typ_b-propeller"/>
</dbReference>
<dbReference type="STRING" id="400727.A0A2T7NXN1"/>
<dbReference type="InterPro" id="IPR053243">
    <property type="entry name" value="SJ_maturation_regulator"/>
</dbReference>
<dbReference type="SMART" id="SM00202">
    <property type="entry name" value="SR"/>
    <property type="match status" value="3"/>
</dbReference>